<dbReference type="HOGENOM" id="CLU_420260_0_0_10"/>
<dbReference type="AlphaFoldDB" id="A4SC88"/>
<protein>
    <recommendedName>
        <fullName evidence="2">DUF2075 domain-containing protein</fullName>
    </recommendedName>
</protein>
<dbReference type="eggNOG" id="COG0210">
    <property type="taxonomic scope" value="Bacteria"/>
</dbReference>
<dbReference type="EMBL" id="CP000607">
    <property type="protein sequence ID" value="ABP36097.1"/>
    <property type="molecule type" value="Genomic_DNA"/>
</dbReference>
<reference evidence="1" key="1">
    <citation type="submission" date="2007-03" db="EMBL/GenBank/DDBJ databases">
        <title>Complete sequence of Prosthecochloris vibrioformis DSM 265.</title>
        <authorList>
            <consortium name="US DOE Joint Genome Institute"/>
            <person name="Copeland A."/>
            <person name="Lucas S."/>
            <person name="Lapidus A."/>
            <person name="Barry K."/>
            <person name="Detter J.C."/>
            <person name="Glavina del Rio T."/>
            <person name="Hammon N."/>
            <person name="Israni S."/>
            <person name="Pitluck S."/>
            <person name="Schmutz J."/>
            <person name="Larimer F."/>
            <person name="Land M."/>
            <person name="Hauser L."/>
            <person name="Mikhailova N."/>
            <person name="Li T."/>
            <person name="Overmann J."/>
            <person name="Schuster S.C."/>
            <person name="Bryant D.A."/>
            <person name="Richardson P."/>
        </authorList>
    </citation>
    <scope>NUCLEOTIDE SEQUENCE [LARGE SCALE GENOMIC DNA]</scope>
    <source>
        <strain evidence="1">DSM 265</strain>
    </source>
</reference>
<dbReference type="OrthoDB" id="7066673at2"/>
<dbReference type="Gene3D" id="3.40.50.300">
    <property type="entry name" value="P-loop containing nucleotide triphosphate hydrolases"/>
    <property type="match status" value="1"/>
</dbReference>
<dbReference type="KEGG" id="pvi:Cvib_0070"/>
<dbReference type="SUPFAM" id="SSF52540">
    <property type="entry name" value="P-loop containing nucleoside triphosphate hydrolases"/>
    <property type="match status" value="1"/>
</dbReference>
<evidence type="ECO:0008006" key="2">
    <source>
        <dbReference type="Google" id="ProtNLM"/>
    </source>
</evidence>
<sequence>MIRVIRAGVSPESESAERIASMAGRAWPWLEEDPESFLWVVPSVQCHGQLPRDVDVVLLGYFAPDRANYFRASAPLTVLGGTHVEPDRVRVDSLCLTIEVKDHDPSGVRFSGSRVEVMYPSGWHDASDQSFRQLYSFKNYLEARNAKYIPRITNLVWLRNLPPHELPPPPHNILHGNATWNGLLNQAASTSQLIRAGDEYIFTALNRTSYESGPKVFDDIVDAIAIKLEPSGLDRAKMDAISKDVLDSKAYAMAGDRMLLFKGHGGTGKTMLLLQVARKASSEGRSTLLLTYNKALVADIRRLMALAGISDEFGLGSIQVMTVQSFFYRLLIKNDLIKGGEEDFLEDYLLYLELLAENAPAAGIKSLEVDLVLIDEGQDWPDIERQLLVDVYGPEKLVVADGLQQLVRGQLPCNWKKGLGNDFYAEVPLSKGFRMKRNIAAFSNRMAEAFGLDGWHVDEQGDAYGGHVIVVEGSYFNAASLHEKILSESESAGNSPVDILACVPPMHGAGGFAKLNQEIWDGTTPAGRRGYPTSLKQLRVVQYESCRGLEGWAAINLGFDEFLRIKIDGWGAQADGEPGDFVDDSSAARRFAARWAMIALTRAIDTIVIEVSDCGSEAKELLRNLYDGPCRDFIEWINA</sequence>
<evidence type="ECO:0000313" key="1">
    <source>
        <dbReference type="EMBL" id="ABP36097.1"/>
    </source>
</evidence>
<dbReference type="InterPro" id="IPR027417">
    <property type="entry name" value="P-loop_NTPase"/>
</dbReference>
<organism evidence="1">
    <name type="scientific">Chlorobium phaeovibrioides (strain DSM 265 / 1930)</name>
    <name type="common">Prosthecochloris vibrioformis (strain DSM 265)</name>
    <dbReference type="NCBI Taxonomy" id="290318"/>
    <lineage>
        <taxon>Bacteria</taxon>
        <taxon>Pseudomonadati</taxon>
        <taxon>Chlorobiota</taxon>
        <taxon>Chlorobiia</taxon>
        <taxon>Chlorobiales</taxon>
        <taxon>Chlorobiaceae</taxon>
        <taxon>Chlorobium/Pelodictyon group</taxon>
        <taxon>Chlorobium</taxon>
    </lineage>
</organism>
<name>A4SC88_CHLPM</name>
<dbReference type="STRING" id="290318.Cvib_0070"/>
<accession>A4SC88</accession>
<gene>
    <name evidence="1" type="ordered locus">Cvib_0070</name>
</gene>
<proteinExistence type="predicted"/>